<dbReference type="Gene3D" id="3.30.70.100">
    <property type="match status" value="1"/>
</dbReference>
<sequence length="142" mass="16326">MLLGLPPDISHCNMRYKYVCGFATLLCLLMGLTASQEQSEEQQCADMPNLVSVEYEIHGNVQGVFFRAYTEEQASRLGLVGWVRNTRRGTVEGVVQGQRELVHQMKHWLEHTGSPMSRISRATFRNQKDISKLEFDRFKITF</sequence>
<dbReference type="PANTHER" id="PTHR10029:SF22">
    <property type="entry name" value="ACYLPHOSPHATASE-2-LIKE"/>
    <property type="match status" value="1"/>
</dbReference>
<dbReference type="InterPro" id="IPR017968">
    <property type="entry name" value="Acylphosphatase_CS"/>
</dbReference>
<feature type="signal peptide" evidence="8">
    <location>
        <begin position="1"/>
        <end position="35"/>
    </location>
</feature>
<dbReference type="GO" id="GO:0003998">
    <property type="term" value="F:acylphosphatase activity"/>
    <property type="evidence" value="ECO:0007669"/>
    <property type="project" value="UniProtKB-EC"/>
</dbReference>
<dbReference type="SUPFAM" id="SSF54975">
    <property type="entry name" value="Acylphosphatase/BLUF domain-like"/>
    <property type="match status" value="1"/>
</dbReference>
<evidence type="ECO:0000256" key="6">
    <source>
        <dbReference type="RuleBase" id="RU000553"/>
    </source>
</evidence>
<evidence type="ECO:0000256" key="1">
    <source>
        <dbReference type="ARBA" id="ARBA00005614"/>
    </source>
</evidence>
<dbReference type="RefSeq" id="XP_019646895.1">
    <property type="nucleotide sequence ID" value="XM_019791336.1"/>
</dbReference>
<keyword evidence="10" id="KW-1185">Reference proteome</keyword>
<dbReference type="PANTHER" id="PTHR10029">
    <property type="entry name" value="ACYLPHOSPHATASE"/>
    <property type="match status" value="1"/>
</dbReference>
<dbReference type="GeneID" id="109487361"/>
<feature type="domain" description="Acylphosphatase-like" evidence="9">
    <location>
        <begin position="52"/>
        <end position="142"/>
    </location>
</feature>
<keyword evidence="3 5" id="KW-0378">Hydrolase</keyword>
<evidence type="ECO:0000256" key="2">
    <source>
        <dbReference type="ARBA" id="ARBA00012150"/>
    </source>
</evidence>
<dbReference type="InterPro" id="IPR001792">
    <property type="entry name" value="Acylphosphatase-like_dom"/>
</dbReference>
<dbReference type="FunFam" id="3.30.70.100:FF:000011">
    <property type="entry name" value="Acylphosphatase"/>
    <property type="match status" value="1"/>
</dbReference>
<comment type="catalytic activity">
    <reaction evidence="4 5 6">
        <text>an acyl phosphate + H2O = a carboxylate + phosphate + H(+)</text>
        <dbReference type="Rhea" id="RHEA:14965"/>
        <dbReference type="ChEBI" id="CHEBI:15377"/>
        <dbReference type="ChEBI" id="CHEBI:15378"/>
        <dbReference type="ChEBI" id="CHEBI:29067"/>
        <dbReference type="ChEBI" id="CHEBI:43474"/>
        <dbReference type="ChEBI" id="CHEBI:59918"/>
        <dbReference type="EC" id="3.6.1.7"/>
    </reaction>
</comment>
<accession>A0A6P5A0N9</accession>
<dbReference type="PRINTS" id="PR00112">
    <property type="entry name" value="ACYLPHPHTASE"/>
</dbReference>
<protein>
    <recommendedName>
        <fullName evidence="2 5">Acylphosphatase</fullName>
        <ecNumber evidence="2 5">3.6.1.7</ecNumber>
    </recommendedName>
</protein>
<dbReference type="PROSITE" id="PS00151">
    <property type="entry name" value="ACYLPHOSPHATASE_2"/>
    <property type="match status" value="1"/>
</dbReference>
<dbReference type="KEGG" id="bbel:109487361"/>
<gene>
    <name evidence="11" type="primary">LOC109487361</name>
</gene>
<evidence type="ECO:0000256" key="8">
    <source>
        <dbReference type="SAM" id="SignalP"/>
    </source>
</evidence>
<evidence type="ECO:0000256" key="4">
    <source>
        <dbReference type="ARBA" id="ARBA00047645"/>
    </source>
</evidence>
<dbReference type="InterPro" id="IPR036046">
    <property type="entry name" value="Acylphosphatase-like_dom_sf"/>
</dbReference>
<evidence type="ECO:0000256" key="5">
    <source>
        <dbReference type="PROSITE-ProRule" id="PRU00520"/>
    </source>
</evidence>
<dbReference type="PROSITE" id="PS51160">
    <property type="entry name" value="ACYLPHOSPHATASE_3"/>
    <property type="match status" value="1"/>
</dbReference>
<evidence type="ECO:0000256" key="7">
    <source>
        <dbReference type="RuleBase" id="RU004168"/>
    </source>
</evidence>
<evidence type="ECO:0000256" key="3">
    <source>
        <dbReference type="ARBA" id="ARBA00022801"/>
    </source>
</evidence>
<dbReference type="Proteomes" id="UP000515135">
    <property type="component" value="Unplaced"/>
</dbReference>
<dbReference type="Pfam" id="PF00708">
    <property type="entry name" value="Acylphosphatase"/>
    <property type="match status" value="1"/>
</dbReference>
<evidence type="ECO:0000313" key="11">
    <source>
        <dbReference type="RefSeq" id="XP_019646895.1"/>
    </source>
</evidence>
<proteinExistence type="inferred from homology"/>
<dbReference type="InterPro" id="IPR020456">
    <property type="entry name" value="Acylphosphatase"/>
</dbReference>
<evidence type="ECO:0000259" key="9">
    <source>
        <dbReference type="PROSITE" id="PS51160"/>
    </source>
</evidence>
<keyword evidence="8" id="KW-0732">Signal</keyword>
<comment type="similarity">
    <text evidence="1 7">Belongs to the acylphosphatase family.</text>
</comment>
<dbReference type="AlphaFoldDB" id="A0A6P5A0N9"/>
<organism evidence="10 11">
    <name type="scientific">Branchiostoma belcheri</name>
    <name type="common">Amphioxus</name>
    <dbReference type="NCBI Taxonomy" id="7741"/>
    <lineage>
        <taxon>Eukaryota</taxon>
        <taxon>Metazoa</taxon>
        <taxon>Chordata</taxon>
        <taxon>Cephalochordata</taxon>
        <taxon>Leptocardii</taxon>
        <taxon>Amphioxiformes</taxon>
        <taxon>Branchiostomatidae</taxon>
        <taxon>Branchiostoma</taxon>
    </lineage>
</organism>
<reference evidence="11" key="1">
    <citation type="submission" date="2025-08" db="UniProtKB">
        <authorList>
            <consortium name="RefSeq"/>
        </authorList>
    </citation>
    <scope>IDENTIFICATION</scope>
    <source>
        <tissue evidence="11">Gonad</tissue>
    </source>
</reference>
<feature type="active site" evidence="5">
    <location>
        <position position="85"/>
    </location>
</feature>
<name>A0A6P5A0N9_BRABE</name>
<feature type="active site" evidence="5">
    <location>
        <position position="67"/>
    </location>
</feature>
<dbReference type="PROSITE" id="PS00150">
    <property type="entry name" value="ACYLPHOSPHATASE_1"/>
    <property type="match status" value="1"/>
</dbReference>
<evidence type="ECO:0000313" key="10">
    <source>
        <dbReference type="Proteomes" id="UP000515135"/>
    </source>
</evidence>
<feature type="chain" id="PRO_5027799511" description="Acylphosphatase" evidence="8">
    <location>
        <begin position="36"/>
        <end position="142"/>
    </location>
</feature>
<dbReference type="OrthoDB" id="7961613at2759"/>
<dbReference type="EC" id="3.6.1.7" evidence="2 5"/>